<evidence type="ECO:0008006" key="5">
    <source>
        <dbReference type="Google" id="ProtNLM"/>
    </source>
</evidence>
<dbReference type="InterPro" id="IPR036291">
    <property type="entry name" value="NAD(P)-bd_dom_sf"/>
</dbReference>
<evidence type="ECO:0000313" key="3">
    <source>
        <dbReference type="EMBL" id="KAF2428688.1"/>
    </source>
</evidence>
<evidence type="ECO:0000313" key="4">
    <source>
        <dbReference type="Proteomes" id="UP000800235"/>
    </source>
</evidence>
<dbReference type="GO" id="GO:0005737">
    <property type="term" value="C:cytoplasm"/>
    <property type="evidence" value="ECO:0007669"/>
    <property type="project" value="TreeGrafter"/>
</dbReference>
<protein>
    <recommendedName>
        <fullName evidence="5">15-hydroxyprostaglandin dehydrogenase</fullName>
    </recommendedName>
</protein>
<dbReference type="Pfam" id="PF00106">
    <property type="entry name" value="adh_short"/>
    <property type="match status" value="1"/>
</dbReference>
<dbReference type="OrthoDB" id="5371740at2759"/>
<comment type="caution">
    <text evidence="3">The sequence shown here is derived from an EMBL/GenBank/DDBJ whole genome shotgun (WGS) entry which is preliminary data.</text>
</comment>
<dbReference type="SUPFAM" id="SSF51735">
    <property type="entry name" value="NAD(P)-binding Rossmann-fold domains"/>
    <property type="match status" value="1"/>
</dbReference>
<keyword evidence="4" id="KW-1185">Reference proteome</keyword>
<feature type="non-terminal residue" evidence="3">
    <location>
        <position position="276"/>
    </location>
</feature>
<keyword evidence="2" id="KW-0560">Oxidoreductase</keyword>
<comment type="similarity">
    <text evidence="1">Belongs to the short-chain dehydrogenases/reductases (SDR) family.</text>
</comment>
<organism evidence="3 4">
    <name type="scientific">Tothia fuscella</name>
    <dbReference type="NCBI Taxonomy" id="1048955"/>
    <lineage>
        <taxon>Eukaryota</taxon>
        <taxon>Fungi</taxon>
        <taxon>Dikarya</taxon>
        <taxon>Ascomycota</taxon>
        <taxon>Pezizomycotina</taxon>
        <taxon>Dothideomycetes</taxon>
        <taxon>Pleosporomycetidae</taxon>
        <taxon>Venturiales</taxon>
        <taxon>Cylindrosympodiaceae</taxon>
        <taxon>Tothia</taxon>
    </lineage>
</organism>
<sequence>STMKTAIVTGGCSGIGLALVQHLLEKKDETWRVVVADINVKAYEDLSSSFDQNRTIFVHTDVADWDSHLAMFKKAYEWKTEGASSQQVDFFAANAGIADRERVQQEFDLDAEPQKPNLSCVEVDLTAVLFGLKLFIHYSRKTKRDSKDTNFHPKMVITASCVGFYSFPLAPQYAAAKMGCVGLTRAVGDYLLKHDDISVNAICPGFVVTNIVPKPVVDLWPKKYVTPTSTMMRAYDELLDESGKTAQCVECSVNKLYYRKALQPPDAGQQFLVDEA</sequence>
<reference evidence="3" key="1">
    <citation type="journal article" date="2020" name="Stud. Mycol.">
        <title>101 Dothideomycetes genomes: a test case for predicting lifestyles and emergence of pathogens.</title>
        <authorList>
            <person name="Haridas S."/>
            <person name="Albert R."/>
            <person name="Binder M."/>
            <person name="Bloem J."/>
            <person name="Labutti K."/>
            <person name="Salamov A."/>
            <person name="Andreopoulos B."/>
            <person name="Baker S."/>
            <person name="Barry K."/>
            <person name="Bills G."/>
            <person name="Bluhm B."/>
            <person name="Cannon C."/>
            <person name="Castanera R."/>
            <person name="Culley D."/>
            <person name="Daum C."/>
            <person name="Ezra D."/>
            <person name="Gonzalez J."/>
            <person name="Henrissat B."/>
            <person name="Kuo A."/>
            <person name="Liang C."/>
            <person name="Lipzen A."/>
            <person name="Lutzoni F."/>
            <person name="Magnuson J."/>
            <person name="Mondo S."/>
            <person name="Nolan M."/>
            <person name="Ohm R."/>
            <person name="Pangilinan J."/>
            <person name="Park H.-J."/>
            <person name="Ramirez L."/>
            <person name="Alfaro M."/>
            <person name="Sun H."/>
            <person name="Tritt A."/>
            <person name="Yoshinaga Y."/>
            <person name="Zwiers L.-H."/>
            <person name="Turgeon B."/>
            <person name="Goodwin S."/>
            <person name="Spatafora J."/>
            <person name="Crous P."/>
            <person name="Grigoriev I."/>
        </authorList>
    </citation>
    <scope>NUCLEOTIDE SEQUENCE</scope>
    <source>
        <strain evidence="3">CBS 130266</strain>
    </source>
</reference>
<proteinExistence type="inferred from homology"/>
<name>A0A9P4NNS9_9PEZI</name>
<gene>
    <name evidence="3" type="ORF">EJ08DRAFT_559282</name>
</gene>
<dbReference type="InterPro" id="IPR002347">
    <property type="entry name" value="SDR_fam"/>
</dbReference>
<dbReference type="AlphaFoldDB" id="A0A9P4NNS9"/>
<feature type="non-terminal residue" evidence="3">
    <location>
        <position position="1"/>
    </location>
</feature>
<dbReference type="Proteomes" id="UP000800235">
    <property type="component" value="Unassembled WGS sequence"/>
</dbReference>
<dbReference type="PRINTS" id="PR00081">
    <property type="entry name" value="GDHRDH"/>
</dbReference>
<dbReference type="PANTHER" id="PTHR44229">
    <property type="entry name" value="15-HYDROXYPROSTAGLANDIN DEHYDROGENASE [NAD(+)]"/>
    <property type="match status" value="1"/>
</dbReference>
<evidence type="ECO:0000256" key="1">
    <source>
        <dbReference type="ARBA" id="ARBA00006484"/>
    </source>
</evidence>
<evidence type="ECO:0000256" key="2">
    <source>
        <dbReference type="ARBA" id="ARBA00023002"/>
    </source>
</evidence>
<dbReference type="EMBL" id="MU007054">
    <property type="protein sequence ID" value="KAF2428688.1"/>
    <property type="molecule type" value="Genomic_DNA"/>
</dbReference>
<accession>A0A9P4NNS9</accession>
<dbReference type="GO" id="GO:0016616">
    <property type="term" value="F:oxidoreductase activity, acting on the CH-OH group of donors, NAD or NADP as acceptor"/>
    <property type="evidence" value="ECO:0007669"/>
    <property type="project" value="TreeGrafter"/>
</dbReference>
<dbReference type="Gene3D" id="3.40.50.720">
    <property type="entry name" value="NAD(P)-binding Rossmann-like Domain"/>
    <property type="match status" value="1"/>
</dbReference>
<dbReference type="PANTHER" id="PTHR44229:SF4">
    <property type="entry name" value="15-HYDROXYPROSTAGLANDIN DEHYDROGENASE [NAD(+)]"/>
    <property type="match status" value="1"/>
</dbReference>